<dbReference type="PIRSF" id="PIRSF006054">
    <property type="entry name" value="UCP006054"/>
    <property type="match status" value="1"/>
</dbReference>
<accession>A0A3E2XF63</accession>
<comment type="caution">
    <text evidence="2">The sequence shown here is derived from an EMBL/GenBank/DDBJ whole genome shotgun (WGS) entry which is preliminary data.</text>
</comment>
<dbReference type="SUPFAM" id="SSF103378">
    <property type="entry name" value="2-methylcitrate dehydratase PrpD"/>
    <property type="match status" value="1"/>
</dbReference>
<name>A0A3E2XF63_9FIRM</name>
<dbReference type="InterPro" id="IPR021144">
    <property type="entry name" value="UPF0597"/>
</dbReference>
<evidence type="ECO:0000313" key="3">
    <source>
        <dbReference type="Proteomes" id="UP000261231"/>
    </source>
</evidence>
<sequence length="428" mass="46469">MDKEASPALGCTEPMMFALAGAITRKHAPGKVLRVDMVGCGLMVTGVQAVGIPNTGGKTGAFLASAVGIVNGDAEACKEVLHNIRPEDVVAAEELIQNAEFTLDMDNSTGKQVYFKLTLTTDEHVATVIFEDEHHTWTYLEADGKVLVDNRKPAGEMLIPANDIDWDVFTIENIYNWCKTADISEFGRAKEAVEMNTKVATDGLENPRGIQTARILRKNVESGFVAEDEITHVLMWGTAGPDARMGGSDYPTMVSTASGNQGLMVVMAPWASAQYRKMSAEDGYRAVAFALLMNTFMKYASKEYVYMPPTCSCATTAAPAAAAGVAFLHGLTPQQINDMLCTAQVQMAGVVCDGAKPSCATRMYVALFGSLQAMMMAKEGIRATNVEGFVHNDLKVTLENLYRLQHDVLHNKVDAILWDIVKEQKVIH</sequence>
<dbReference type="EMBL" id="QVFD01000040">
    <property type="protein sequence ID" value="RGC42422.1"/>
    <property type="molecule type" value="Genomic_DNA"/>
</dbReference>
<proteinExistence type="predicted"/>
<feature type="domain" description="Serine dehydratase-like alpha subunit" evidence="1">
    <location>
        <begin position="189"/>
        <end position="409"/>
    </location>
</feature>
<dbReference type="GO" id="GO:0080146">
    <property type="term" value="F:L-cysteine desulfhydrase activity"/>
    <property type="evidence" value="ECO:0007669"/>
    <property type="project" value="TreeGrafter"/>
</dbReference>
<dbReference type="Proteomes" id="UP000261231">
    <property type="component" value="Unassembled WGS sequence"/>
</dbReference>
<evidence type="ECO:0000259" key="1">
    <source>
        <dbReference type="Pfam" id="PF03313"/>
    </source>
</evidence>
<dbReference type="PANTHER" id="PTHR30501:SF2">
    <property type="entry name" value="UPF0597 PROTEIN YHAM"/>
    <property type="match status" value="1"/>
</dbReference>
<reference evidence="2 3" key="1">
    <citation type="submission" date="2018-08" db="EMBL/GenBank/DDBJ databases">
        <title>A genome reference for cultivated species of the human gut microbiota.</title>
        <authorList>
            <person name="Zou Y."/>
            <person name="Xue W."/>
            <person name="Luo G."/>
        </authorList>
    </citation>
    <scope>NUCLEOTIDE SEQUENCE [LARGE SCALE GENOMIC DNA]</scope>
    <source>
        <strain evidence="2 3">AM28-39</strain>
    </source>
</reference>
<keyword evidence="3" id="KW-1185">Reference proteome</keyword>
<organism evidence="2 3">
    <name type="scientific">Coprococcus catus</name>
    <dbReference type="NCBI Taxonomy" id="116085"/>
    <lineage>
        <taxon>Bacteria</taxon>
        <taxon>Bacillati</taxon>
        <taxon>Bacillota</taxon>
        <taxon>Clostridia</taxon>
        <taxon>Lachnospirales</taxon>
        <taxon>Lachnospiraceae</taxon>
        <taxon>Coprococcus</taxon>
    </lineage>
</organism>
<dbReference type="GO" id="GO:0019450">
    <property type="term" value="P:L-cysteine catabolic process to pyruvate"/>
    <property type="evidence" value="ECO:0007669"/>
    <property type="project" value="TreeGrafter"/>
</dbReference>
<evidence type="ECO:0000313" key="2">
    <source>
        <dbReference type="EMBL" id="RGC42422.1"/>
    </source>
</evidence>
<dbReference type="InterPro" id="IPR036148">
    <property type="entry name" value="MmgE/PrpD_sf"/>
</dbReference>
<dbReference type="AlphaFoldDB" id="A0A3E2XF63"/>
<dbReference type="InterPro" id="IPR005130">
    <property type="entry name" value="Ser_deHydtase-like_asu"/>
</dbReference>
<dbReference type="PANTHER" id="PTHR30501">
    <property type="entry name" value="UPF0597 PROTEIN YHAM"/>
    <property type="match status" value="1"/>
</dbReference>
<protein>
    <submittedName>
        <fullName evidence="2">Serine dehydratase subunit alpha family protein</fullName>
    </submittedName>
</protein>
<dbReference type="Pfam" id="PF03313">
    <property type="entry name" value="SDH_alpha"/>
    <property type="match status" value="1"/>
</dbReference>
<gene>
    <name evidence="2" type="ORF">DW747_16335</name>
</gene>